<dbReference type="PANTHER" id="PTHR47958">
    <property type="entry name" value="ATP-DEPENDENT RNA HELICASE DBP3"/>
    <property type="match status" value="1"/>
</dbReference>
<dbReference type="InterPro" id="IPR014001">
    <property type="entry name" value="Helicase_ATP-bd"/>
</dbReference>
<dbReference type="InterPro" id="IPR011545">
    <property type="entry name" value="DEAD/DEAH_box_helicase_dom"/>
</dbReference>
<evidence type="ECO:0000313" key="11">
    <source>
        <dbReference type="EMBL" id="KAF0697532.1"/>
    </source>
</evidence>
<evidence type="ECO:0000256" key="3">
    <source>
        <dbReference type="ARBA" id="ARBA00022741"/>
    </source>
</evidence>
<dbReference type="SMART" id="SM00490">
    <property type="entry name" value="HELICc"/>
    <property type="match status" value="1"/>
</dbReference>
<feature type="domain" description="Helicase C-terminal" evidence="9">
    <location>
        <begin position="327"/>
        <end position="506"/>
    </location>
</feature>
<dbReference type="InterPro" id="IPR027417">
    <property type="entry name" value="P-loop_NTPase"/>
</dbReference>
<dbReference type="OrthoDB" id="360161at2759"/>
<keyword evidence="6" id="KW-0067">ATP-binding</keyword>
<feature type="domain" description="Helicase ATP-binding" evidence="8">
    <location>
        <begin position="115"/>
        <end position="293"/>
    </location>
</feature>
<evidence type="ECO:0000256" key="2">
    <source>
        <dbReference type="ARBA" id="ARBA00012552"/>
    </source>
</evidence>
<organism evidence="12 13">
    <name type="scientific">Aphanomyces stellatus</name>
    <dbReference type="NCBI Taxonomy" id="120398"/>
    <lineage>
        <taxon>Eukaryota</taxon>
        <taxon>Sar</taxon>
        <taxon>Stramenopiles</taxon>
        <taxon>Oomycota</taxon>
        <taxon>Saprolegniomycetes</taxon>
        <taxon>Saprolegniales</taxon>
        <taxon>Verrucalvaceae</taxon>
        <taxon>Aphanomyces</taxon>
    </lineage>
</organism>
<dbReference type="Proteomes" id="UP000332933">
    <property type="component" value="Unassembled WGS sequence"/>
</dbReference>
<protein>
    <recommendedName>
        <fullName evidence="2">RNA helicase</fullName>
        <ecNumber evidence="2">3.6.4.13</ecNumber>
    </recommendedName>
</protein>
<dbReference type="Pfam" id="PF00270">
    <property type="entry name" value="DEAD"/>
    <property type="match status" value="1"/>
</dbReference>
<dbReference type="PROSITE" id="PS51194">
    <property type="entry name" value="HELICASE_CTER"/>
    <property type="match status" value="1"/>
</dbReference>
<dbReference type="Gene3D" id="3.40.50.300">
    <property type="entry name" value="P-loop containing nucleotide triphosphate hydrolases"/>
    <property type="match status" value="2"/>
</dbReference>
<accession>A0A485KTV9</accession>
<dbReference type="EC" id="3.6.4.13" evidence="2"/>
<reference evidence="11" key="2">
    <citation type="submission" date="2019-06" db="EMBL/GenBank/DDBJ databases">
        <title>Genomics analysis of Aphanomyces spp. identifies a new class of oomycete effector associated with host adaptation.</title>
        <authorList>
            <person name="Gaulin E."/>
        </authorList>
    </citation>
    <scope>NUCLEOTIDE SEQUENCE</scope>
    <source>
        <strain evidence="11">CBS 578.67</strain>
    </source>
</reference>
<dbReference type="AlphaFoldDB" id="A0A485KTV9"/>
<dbReference type="InterPro" id="IPR001650">
    <property type="entry name" value="Helicase_C-like"/>
</dbReference>
<evidence type="ECO:0000259" key="9">
    <source>
        <dbReference type="PROSITE" id="PS51194"/>
    </source>
</evidence>
<comment type="similarity">
    <text evidence="1">Belongs to the DEAD box helicase family. DDX59 subfamily.</text>
</comment>
<dbReference type="EMBL" id="VJMH01005312">
    <property type="protein sequence ID" value="KAF0697532.1"/>
    <property type="molecule type" value="Genomic_DNA"/>
</dbReference>
<dbReference type="CDD" id="cd18787">
    <property type="entry name" value="SF2_C_DEAD"/>
    <property type="match status" value="1"/>
</dbReference>
<dbReference type="Pfam" id="PF04438">
    <property type="entry name" value="zf-HIT"/>
    <property type="match status" value="1"/>
</dbReference>
<dbReference type="InterPro" id="IPR044742">
    <property type="entry name" value="DEAD/DEAH_RhlB"/>
</dbReference>
<evidence type="ECO:0000256" key="5">
    <source>
        <dbReference type="ARBA" id="ARBA00022806"/>
    </source>
</evidence>
<proteinExistence type="inferred from homology"/>
<dbReference type="GO" id="GO:0005524">
    <property type="term" value="F:ATP binding"/>
    <property type="evidence" value="ECO:0007669"/>
    <property type="project" value="UniProtKB-KW"/>
</dbReference>
<evidence type="ECO:0000259" key="10">
    <source>
        <dbReference type="PROSITE" id="PS51195"/>
    </source>
</evidence>
<evidence type="ECO:0000256" key="1">
    <source>
        <dbReference type="ARBA" id="ARBA00009718"/>
    </source>
</evidence>
<dbReference type="CDD" id="cd23022">
    <property type="entry name" value="zf-HIT_DDX59"/>
    <property type="match status" value="1"/>
</dbReference>
<gene>
    <name evidence="12" type="primary">Aste57867_11775</name>
    <name evidence="11" type="ORF">As57867_011730</name>
    <name evidence="12" type="ORF">ASTE57867_11775</name>
</gene>
<dbReference type="PROSITE" id="PS51192">
    <property type="entry name" value="HELICASE_ATP_BIND_1"/>
    <property type="match status" value="1"/>
</dbReference>
<keyword evidence="5" id="KW-0347">Helicase</keyword>
<dbReference type="Gene3D" id="3.30.60.220">
    <property type="match status" value="1"/>
</dbReference>
<dbReference type="GO" id="GO:0016787">
    <property type="term" value="F:hydrolase activity"/>
    <property type="evidence" value="ECO:0007669"/>
    <property type="project" value="UniProtKB-KW"/>
</dbReference>
<dbReference type="Pfam" id="PF00271">
    <property type="entry name" value="Helicase_C"/>
    <property type="match status" value="1"/>
</dbReference>
<name>A0A485KTV9_9STRA</name>
<dbReference type="PROSITE" id="PS51195">
    <property type="entry name" value="Q_MOTIF"/>
    <property type="match status" value="1"/>
</dbReference>
<feature type="domain" description="DEAD-box RNA helicase Q" evidence="10">
    <location>
        <begin position="84"/>
        <end position="112"/>
    </location>
</feature>
<keyword evidence="13" id="KW-1185">Reference proteome</keyword>
<evidence type="ECO:0000256" key="7">
    <source>
        <dbReference type="PROSITE-ProRule" id="PRU00552"/>
    </source>
</evidence>
<dbReference type="GO" id="GO:0003676">
    <property type="term" value="F:nucleic acid binding"/>
    <property type="evidence" value="ECO:0007669"/>
    <property type="project" value="InterPro"/>
</dbReference>
<evidence type="ECO:0000313" key="12">
    <source>
        <dbReference type="EMBL" id="VFT88631.1"/>
    </source>
</evidence>
<dbReference type="InterPro" id="IPR014014">
    <property type="entry name" value="RNA_helicase_DEAD_Q_motif"/>
</dbReference>
<evidence type="ECO:0000256" key="4">
    <source>
        <dbReference type="ARBA" id="ARBA00022801"/>
    </source>
</evidence>
<dbReference type="InterPro" id="IPR007529">
    <property type="entry name" value="Znf_HIT"/>
</dbReference>
<dbReference type="SUPFAM" id="SSF52540">
    <property type="entry name" value="P-loop containing nucleoside triphosphate hydrolases"/>
    <property type="match status" value="2"/>
</dbReference>
<evidence type="ECO:0000256" key="6">
    <source>
        <dbReference type="ARBA" id="ARBA00022840"/>
    </source>
</evidence>
<evidence type="ECO:0000259" key="8">
    <source>
        <dbReference type="PROSITE" id="PS51192"/>
    </source>
</evidence>
<dbReference type="EMBL" id="CAADRA010005333">
    <property type="protein sequence ID" value="VFT88631.1"/>
    <property type="molecule type" value="Genomic_DNA"/>
</dbReference>
<dbReference type="SMART" id="SM00487">
    <property type="entry name" value="DEXDc"/>
    <property type="match status" value="1"/>
</dbReference>
<evidence type="ECO:0000313" key="13">
    <source>
        <dbReference type="Proteomes" id="UP000332933"/>
    </source>
</evidence>
<feature type="short sequence motif" description="Q motif" evidence="7">
    <location>
        <begin position="84"/>
        <end position="112"/>
    </location>
</feature>
<dbReference type="GO" id="GO:0003724">
    <property type="term" value="F:RNA helicase activity"/>
    <property type="evidence" value="ECO:0007669"/>
    <property type="project" value="UniProtKB-EC"/>
</dbReference>
<sequence length="569" mass="63718">MDQQETEAASEIVLLAEAQRYPQDQEPACVFCGRYGEYICDKTDEDVCSMECRDRATERAAHRELQRKFGMTVSGAGIDLPLATEFHQLKLHEDLRYNMRIEGYHHPTPVQMQVLPHALNHRHVVVHSPTGTGKTMAFLIPLVSYVMEHRFDVDDHRILGLVIAPIRELCVQLETQAKTLMAGITKMKTALLVGGVPMPNQLHRLHKGVQVVIATPGRLEEHLAQHQLDLSHVVCCVLDEVDMLLDRQAGFADVIGAILTHMPQEKQMLLVSATITPAVRAFAQAKLHEAIQIEVGAAIGKAHGGLSVTAKQDVQYMVSPEAKKRHLFDWLRTTSREDTDVSILVFVASKQGADMLAKSIVQSCDMIALSIHGDKTQTQRLAILQSFVDHHAPVLVSTYLLGRGMDLLHVDHVVVFDMPPTIHGTRRVDLCFLTSAEYIHLVGRAGRRSKDDNDDDASPAGLATVYLGAENAPLFRDLIPLWRASDVAIPSEVLQECIRQRTLALSQRQNQVQDESKRAFRATQEVTNQASKWQQWTQTKRKEVTTVVVQAETQHKKFKFISSHPFEKV</sequence>
<reference evidence="12 13" key="1">
    <citation type="submission" date="2019-03" db="EMBL/GenBank/DDBJ databases">
        <authorList>
            <person name="Gaulin E."/>
            <person name="Dumas B."/>
        </authorList>
    </citation>
    <scope>NUCLEOTIDE SEQUENCE [LARGE SCALE GENOMIC DNA]</scope>
    <source>
        <strain evidence="12">CBS 568.67</strain>
    </source>
</reference>
<keyword evidence="3" id="KW-0547">Nucleotide-binding</keyword>
<keyword evidence="4" id="KW-0378">Hydrolase</keyword>
<dbReference type="CDD" id="cd00268">
    <property type="entry name" value="DEADc"/>
    <property type="match status" value="1"/>
</dbReference>